<dbReference type="PANTHER" id="PTHR22983">
    <property type="entry name" value="PROTEIN KINASE RELATED"/>
    <property type="match status" value="1"/>
</dbReference>
<keyword evidence="4 9" id="KW-0547">Nucleotide-binding</keyword>
<feature type="region of interest" description="Disordered" evidence="10">
    <location>
        <begin position="335"/>
        <end position="488"/>
    </location>
</feature>
<organism evidence="13 14">
    <name type="scientific">Lutzomyia longipalpis</name>
    <name type="common">Sand fly</name>
    <dbReference type="NCBI Taxonomy" id="7200"/>
    <lineage>
        <taxon>Eukaryota</taxon>
        <taxon>Metazoa</taxon>
        <taxon>Ecdysozoa</taxon>
        <taxon>Arthropoda</taxon>
        <taxon>Hexapoda</taxon>
        <taxon>Insecta</taxon>
        <taxon>Pterygota</taxon>
        <taxon>Neoptera</taxon>
        <taxon>Endopterygota</taxon>
        <taxon>Diptera</taxon>
        <taxon>Nematocera</taxon>
        <taxon>Psychodoidea</taxon>
        <taxon>Psychodidae</taxon>
        <taxon>Lutzomyia</taxon>
        <taxon>Lutzomyia</taxon>
    </lineage>
</organism>
<evidence type="ECO:0000313" key="14">
    <source>
        <dbReference type="Proteomes" id="UP000092461"/>
    </source>
</evidence>
<keyword evidence="2" id="KW-0723">Serine/threonine-protein kinase</keyword>
<dbReference type="PROSITE" id="PS00108">
    <property type="entry name" value="PROTEIN_KINASE_ST"/>
    <property type="match status" value="1"/>
</dbReference>
<dbReference type="EC" id="2.7.11.1" evidence="1"/>
<dbReference type="GO" id="GO:0007224">
    <property type="term" value="P:smoothened signaling pathway"/>
    <property type="evidence" value="ECO:0007669"/>
    <property type="project" value="TreeGrafter"/>
</dbReference>
<dbReference type="InterPro" id="IPR017441">
    <property type="entry name" value="Protein_kinase_ATP_BS"/>
</dbReference>
<keyword evidence="5 12" id="KW-0418">Kinase</keyword>
<dbReference type="Gene3D" id="1.25.10.10">
    <property type="entry name" value="Leucine-rich Repeat Variant"/>
    <property type="match status" value="1"/>
</dbReference>
<dbReference type="Pfam" id="PF00069">
    <property type="entry name" value="Pkinase"/>
    <property type="match status" value="1"/>
</dbReference>
<evidence type="ECO:0000256" key="3">
    <source>
        <dbReference type="ARBA" id="ARBA00022679"/>
    </source>
</evidence>
<dbReference type="AlphaFoldDB" id="A0A1B0CCX9"/>
<feature type="compositionally biased region" description="Basic and acidic residues" evidence="10">
    <location>
        <begin position="347"/>
        <end position="360"/>
    </location>
</feature>
<dbReference type="FunFam" id="1.10.510.10:FF:000571">
    <property type="entry name" value="Maternal embryonic leucine zipper kinase"/>
    <property type="match status" value="1"/>
</dbReference>
<evidence type="ECO:0000256" key="9">
    <source>
        <dbReference type="PROSITE-ProRule" id="PRU10141"/>
    </source>
</evidence>
<comment type="catalytic activity">
    <reaction evidence="8">
        <text>L-seryl-[protein] + ATP = O-phospho-L-seryl-[protein] + ADP + H(+)</text>
        <dbReference type="Rhea" id="RHEA:17989"/>
        <dbReference type="Rhea" id="RHEA-COMP:9863"/>
        <dbReference type="Rhea" id="RHEA-COMP:11604"/>
        <dbReference type="ChEBI" id="CHEBI:15378"/>
        <dbReference type="ChEBI" id="CHEBI:29999"/>
        <dbReference type="ChEBI" id="CHEBI:30616"/>
        <dbReference type="ChEBI" id="CHEBI:83421"/>
        <dbReference type="ChEBI" id="CHEBI:456216"/>
        <dbReference type="EC" id="2.7.11.1"/>
    </reaction>
</comment>
<feature type="domain" description="Protein kinase" evidence="11">
    <location>
        <begin position="5"/>
        <end position="254"/>
    </location>
</feature>
<comment type="catalytic activity">
    <reaction evidence="7">
        <text>L-threonyl-[protein] + ATP = O-phospho-L-threonyl-[protein] + ADP + H(+)</text>
        <dbReference type="Rhea" id="RHEA:46608"/>
        <dbReference type="Rhea" id="RHEA-COMP:11060"/>
        <dbReference type="Rhea" id="RHEA-COMP:11605"/>
        <dbReference type="ChEBI" id="CHEBI:15378"/>
        <dbReference type="ChEBI" id="CHEBI:30013"/>
        <dbReference type="ChEBI" id="CHEBI:30616"/>
        <dbReference type="ChEBI" id="CHEBI:61977"/>
        <dbReference type="ChEBI" id="CHEBI:456216"/>
        <dbReference type="EC" id="2.7.11.1"/>
    </reaction>
</comment>
<evidence type="ECO:0000256" key="8">
    <source>
        <dbReference type="ARBA" id="ARBA00048679"/>
    </source>
</evidence>
<dbReference type="VEuPathDB" id="VectorBase:LLOJ002197"/>
<accession>A0A1B0CCX9</accession>
<evidence type="ECO:0000256" key="5">
    <source>
        <dbReference type="ARBA" id="ARBA00022777"/>
    </source>
</evidence>
<dbReference type="GO" id="GO:0004674">
    <property type="term" value="F:protein serine/threonine kinase activity"/>
    <property type="evidence" value="ECO:0007669"/>
    <property type="project" value="UniProtKB-KW"/>
</dbReference>
<evidence type="ECO:0000259" key="11">
    <source>
        <dbReference type="PROSITE" id="PS50011"/>
    </source>
</evidence>
<evidence type="ECO:0000256" key="1">
    <source>
        <dbReference type="ARBA" id="ARBA00012513"/>
    </source>
</evidence>
<name>A0A1B0CCX9_LUTLO</name>
<keyword evidence="3" id="KW-0808">Transferase</keyword>
<evidence type="ECO:0000313" key="12">
    <source>
        <dbReference type="EMBL" id="MBC1177084.1"/>
    </source>
</evidence>
<evidence type="ECO:0000256" key="2">
    <source>
        <dbReference type="ARBA" id="ARBA00022527"/>
    </source>
</evidence>
<dbReference type="PROSITE" id="PS00107">
    <property type="entry name" value="PROTEIN_KINASE_ATP"/>
    <property type="match status" value="1"/>
</dbReference>
<dbReference type="Gene3D" id="1.10.510.10">
    <property type="entry name" value="Transferase(Phosphotransferase) domain 1"/>
    <property type="match status" value="1"/>
</dbReference>
<dbReference type="EnsemblMetazoa" id="LLOJ002197-RA">
    <property type="protein sequence ID" value="LLOJ002197-PA"/>
    <property type="gene ID" value="LLOJ002197"/>
</dbReference>
<dbReference type="SUPFAM" id="SSF56112">
    <property type="entry name" value="Protein kinase-like (PK-like)"/>
    <property type="match status" value="1"/>
</dbReference>
<reference evidence="13" key="3">
    <citation type="submission" date="2020-05" db="UniProtKB">
        <authorList>
            <consortium name="EnsemblMetazoa"/>
        </authorList>
    </citation>
    <scope>IDENTIFICATION</scope>
    <source>
        <strain evidence="13">Jacobina</strain>
    </source>
</reference>
<dbReference type="Proteomes" id="UP000092461">
    <property type="component" value="Unassembled WGS sequence"/>
</dbReference>
<dbReference type="InterPro" id="IPR011009">
    <property type="entry name" value="Kinase-like_dom_sf"/>
</dbReference>
<evidence type="ECO:0000256" key="7">
    <source>
        <dbReference type="ARBA" id="ARBA00047899"/>
    </source>
</evidence>
<dbReference type="SMART" id="SM00220">
    <property type="entry name" value="S_TKc"/>
    <property type="match status" value="1"/>
</dbReference>
<sequence length="729" mass="82193">MHKYSPISPPIGEGSFGRVYKAVEKDTQNVVALKRILKTGRSSSEIKNLRREYEIQMKLRHPNIIRMLDSFETAKEIVVITEFAQCDLHTLLREGSIGEPRTRRLTYDLVSALYYLHSHRILHRDLKPQNILIDREEHAKLCDFGLARNMTIGTHVLTSIKGTPLYMAPEIMLEKPYDHLADLWSLGCIIYECLAGQPPFCTNNIVQLVKSIQRNDVKWPSFLTDCCISFLQGLLEKDPTIRSTWQDILTHEFVKDNILILSEDIPESPFTNPLTASQSKEKERQTEMLLHDGRRLGRIPPLTTPGLALLPPALKNLPHAEDAVSSRDSTHAILQSDLEPLETDTEEAARRNETSEETEKNPLYVSGNSNMVIGRMNDIFGSTATDKSSPGKPPKTPKDVNARTNQKRSKNNELERKKLSQNLSNFSLRLESGAEDGDKPKGEDCERKGMEKKQIKSVASSAATDPEAAENRLPELSPGWDSCDDTQSSPIENEEWLAFIHRSMQEILDGELDSLKQQNLVSIIVSPLRNSKASCKVVESVAQLLSLPFILGGPPSILLDIRSVYVEVKLVPNLVYASKLLTCKRDVETPDSPSPIQNANYTCKTLKDLTQEEVKTLASLYELVCHLVHLSDSCLSQFCDALAKIVFDEKVDLVKFLKHNSNLLRYRTCTLLRILGRFSCASLQTKWSSGMRETLEVLVHDSDEQVRNEAESVLMEFRNLSFYIPVDDA</sequence>
<protein>
    <recommendedName>
        <fullName evidence="1">non-specific serine/threonine protein kinase</fullName>
        <ecNumber evidence="1">2.7.11.1</ecNumber>
    </recommendedName>
</protein>
<dbReference type="VEuPathDB" id="VectorBase:LLONM1_010557"/>
<feature type="compositionally biased region" description="Basic and acidic residues" evidence="10">
    <location>
        <begin position="436"/>
        <end position="454"/>
    </location>
</feature>
<evidence type="ECO:0000256" key="6">
    <source>
        <dbReference type="ARBA" id="ARBA00022840"/>
    </source>
</evidence>
<dbReference type="EMBL" id="AJWK01007208">
    <property type="status" value="NOT_ANNOTATED_CDS"/>
    <property type="molecule type" value="Genomic_DNA"/>
</dbReference>
<evidence type="ECO:0000256" key="4">
    <source>
        <dbReference type="ARBA" id="ARBA00022741"/>
    </source>
</evidence>
<dbReference type="PANTHER" id="PTHR22983:SF6">
    <property type="entry name" value="SERINE_THREONINE-PROTEIN KINASE 36"/>
    <property type="match status" value="1"/>
</dbReference>
<dbReference type="InterPro" id="IPR000719">
    <property type="entry name" value="Prot_kinase_dom"/>
</dbReference>
<dbReference type="FunFam" id="3.30.200.20:FF:000042">
    <property type="entry name" value="Aurora kinase A"/>
    <property type="match status" value="1"/>
</dbReference>
<dbReference type="PROSITE" id="PS50011">
    <property type="entry name" value="PROTEIN_KINASE_DOM"/>
    <property type="match status" value="1"/>
</dbReference>
<reference evidence="12" key="2">
    <citation type="journal article" date="2020" name="BMC">
        <title>Leishmania infection induces a limited differential gene expression in the sand fly midgut.</title>
        <authorList>
            <person name="Coutinho-Abreu I.V."/>
            <person name="Serafim T.D."/>
            <person name="Meneses C."/>
            <person name="Kamhawi S."/>
            <person name="Oliveira F."/>
            <person name="Valenzuela J.G."/>
        </authorList>
    </citation>
    <scope>NUCLEOTIDE SEQUENCE</scope>
    <source>
        <strain evidence="12">Jacobina</strain>
        <tissue evidence="12">Midgut</tissue>
    </source>
</reference>
<evidence type="ECO:0000313" key="13">
    <source>
        <dbReference type="EnsemblMetazoa" id="LLOJ002197-PA"/>
    </source>
</evidence>
<dbReference type="InterPro" id="IPR011989">
    <property type="entry name" value="ARM-like"/>
</dbReference>
<keyword evidence="6 9" id="KW-0067">ATP-binding</keyword>
<dbReference type="GO" id="GO:0005737">
    <property type="term" value="C:cytoplasm"/>
    <property type="evidence" value="ECO:0007669"/>
    <property type="project" value="UniProtKB-ARBA"/>
</dbReference>
<feature type="binding site" evidence="9">
    <location>
        <position position="38"/>
    </location>
    <ligand>
        <name>ATP</name>
        <dbReference type="ChEBI" id="CHEBI:30616"/>
    </ligand>
</feature>
<dbReference type="GO" id="GO:0005524">
    <property type="term" value="F:ATP binding"/>
    <property type="evidence" value="ECO:0007669"/>
    <property type="project" value="UniProtKB-UniRule"/>
</dbReference>
<evidence type="ECO:0000256" key="10">
    <source>
        <dbReference type="SAM" id="MobiDB-lite"/>
    </source>
</evidence>
<reference evidence="14" key="1">
    <citation type="submission" date="2012-05" db="EMBL/GenBank/DDBJ databases">
        <title>Whole Genome Assembly of Lutzomyia longipalpis.</title>
        <authorList>
            <person name="Richards S."/>
            <person name="Qu C."/>
            <person name="Dillon R."/>
            <person name="Worley K."/>
            <person name="Scherer S."/>
            <person name="Batterton M."/>
            <person name="Taylor A."/>
            <person name="Hawes A."/>
            <person name="Hernandez B."/>
            <person name="Kovar C."/>
            <person name="Mandapat C."/>
            <person name="Pham C."/>
            <person name="Qu C."/>
            <person name="Jing C."/>
            <person name="Bess C."/>
            <person name="Bandaranaike D."/>
            <person name="Ngo D."/>
            <person name="Ongeri F."/>
            <person name="Arias F."/>
            <person name="Lara F."/>
            <person name="Weissenberger G."/>
            <person name="Kamau G."/>
            <person name="Han H."/>
            <person name="Shen H."/>
            <person name="Dinh H."/>
            <person name="Khalil I."/>
            <person name="Jones J."/>
            <person name="Shafer J."/>
            <person name="Jayaseelan J."/>
            <person name="Quiroz J."/>
            <person name="Blankenburg K."/>
            <person name="Nguyen L."/>
            <person name="Jackson L."/>
            <person name="Francisco L."/>
            <person name="Tang L.-Y."/>
            <person name="Pu L.-L."/>
            <person name="Perales L."/>
            <person name="Lorensuhewa L."/>
            <person name="Munidasa M."/>
            <person name="Coyle M."/>
            <person name="Taylor M."/>
            <person name="Puazo M."/>
            <person name="Firestine M."/>
            <person name="Scheel M."/>
            <person name="Javaid M."/>
            <person name="Wang M."/>
            <person name="Li M."/>
            <person name="Tabassum N."/>
            <person name="Saada N."/>
            <person name="Osuji N."/>
            <person name="Aqrawi P."/>
            <person name="Fu Q."/>
            <person name="Thornton R."/>
            <person name="Raj R."/>
            <person name="Goodspeed R."/>
            <person name="Mata R."/>
            <person name="Najjar R."/>
            <person name="Gubbala S."/>
            <person name="Lee S."/>
            <person name="Denson S."/>
            <person name="Patil S."/>
            <person name="Macmil S."/>
            <person name="Qi S."/>
            <person name="Matskevitch T."/>
            <person name="Palculict T."/>
            <person name="Mathew T."/>
            <person name="Vee V."/>
            <person name="Velamala V."/>
            <person name="Korchina V."/>
            <person name="Cai W."/>
            <person name="Liu W."/>
            <person name="Dai W."/>
            <person name="Zou X."/>
            <person name="Zhu Y."/>
            <person name="Zhang Y."/>
            <person name="Wu Y.-Q."/>
            <person name="Xin Y."/>
            <person name="Nazarath L."/>
            <person name="Kovar C."/>
            <person name="Han Y."/>
            <person name="Muzny D."/>
            <person name="Gibbs R."/>
        </authorList>
    </citation>
    <scope>NUCLEOTIDE SEQUENCE [LARGE SCALE GENOMIC DNA]</scope>
    <source>
        <strain evidence="14">Jacobina</strain>
    </source>
</reference>
<dbReference type="InterPro" id="IPR008271">
    <property type="entry name" value="Ser/Thr_kinase_AS"/>
</dbReference>
<proteinExistence type="predicted"/>
<dbReference type="EMBL" id="GITU01008381">
    <property type="protein sequence ID" value="MBC1177084.1"/>
    <property type="molecule type" value="Transcribed_RNA"/>
</dbReference>
<keyword evidence="14" id="KW-1185">Reference proteome</keyword>